<dbReference type="Gene3D" id="1.10.443.10">
    <property type="entry name" value="Intergrase catalytic core"/>
    <property type="match status" value="1"/>
</dbReference>
<gene>
    <name evidence="3" type="ORF">PMEA_00032121</name>
</gene>
<comment type="caution">
    <text evidence="3">The sequence shown here is derived from an EMBL/GenBank/DDBJ whole genome shotgun (WGS) entry which is preliminary data.</text>
</comment>
<sequence length="281" mass="31459">MRWCNDVKAQFVLPQEPVVVAAYLSQLHRKTGSPSTVSMAYAALVWLHDVVDVTCSNNHLKTGVCRNVVEAAKRNGTQRKNRKLPLSIDMVKRIVAKHGKVDANLKDLRISVIVLLGFAGFFRFNELANIKASHITFADDHMSIVIPSSKTDVYREGNKAIIARTDNATCPVHMVLRYMSAARMDHNADGLLIRQLVFQKNYNTYVLGNKGISYSRCREIFLEALKALGYDSKLFGLHSLRSGGATAAENSPSGPVSDRLLKLHGRWKSDYAKDLYIHCYH</sequence>
<keyword evidence="4" id="KW-1185">Reference proteome</keyword>
<reference evidence="3 4" key="1">
    <citation type="submission" date="2022-05" db="EMBL/GenBank/DDBJ databases">
        <authorList>
            <consortium name="Genoscope - CEA"/>
            <person name="William W."/>
        </authorList>
    </citation>
    <scope>NUCLEOTIDE SEQUENCE [LARGE SCALE GENOMIC DNA]</scope>
</reference>
<organism evidence="3 4">
    <name type="scientific">Pocillopora meandrina</name>
    <dbReference type="NCBI Taxonomy" id="46732"/>
    <lineage>
        <taxon>Eukaryota</taxon>
        <taxon>Metazoa</taxon>
        <taxon>Cnidaria</taxon>
        <taxon>Anthozoa</taxon>
        <taxon>Hexacorallia</taxon>
        <taxon>Scleractinia</taxon>
        <taxon>Astrocoeniina</taxon>
        <taxon>Pocilloporidae</taxon>
        <taxon>Pocillopora</taxon>
    </lineage>
</organism>
<keyword evidence="2" id="KW-0233">DNA recombination</keyword>
<evidence type="ECO:0000313" key="4">
    <source>
        <dbReference type="Proteomes" id="UP001159428"/>
    </source>
</evidence>
<dbReference type="PANTHER" id="PTHR34605">
    <property type="entry name" value="PHAGE_INTEGRASE DOMAIN-CONTAINING PROTEIN"/>
    <property type="match status" value="1"/>
</dbReference>
<dbReference type="GO" id="GO:0006310">
    <property type="term" value="P:DNA recombination"/>
    <property type="evidence" value="ECO:0007669"/>
    <property type="project" value="UniProtKB-KW"/>
</dbReference>
<protein>
    <recommendedName>
        <fullName evidence="5">Tyr recombinase domain-containing protein</fullName>
    </recommendedName>
</protein>
<evidence type="ECO:0000256" key="1">
    <source>
        <dbReference type="ARBA" id="ARBA00023125"/>
    </source>
</evidence>
<dbReference type="EMBL" id="CALNXJ010000072">
    <property type="protein sequence ID" value="CAH3159505.1"/>
    <property type="molecule type" value="Genomic_DNA"/>
</dbReference>
<dbReference type="GO" id="GO:0015074">
    <property type="term" value="P:DNA integration"/>
    <property type="evidence" value="ECO:0007669"/>
    <property type="project" value="InterPro"/>
</dbReference>
<dbReference type="GO" id="GO:0003677">
    <property type="term" value="F:DNA binding"/>
    <property type="evidence" value="ECO:0007669"/>
    <property type="project" value="UniProtKB-KW"/>
</dbReference>
<evidence type="ECO:0000256" key="2">
    <source>
        <dbReference type="ARBA" id="ARBA00023172"/>
    </source>
</evidence>
<dbReference type="InterPro" id="IPR052925">
    <property type="entry name" value="Phage_Integrase-like_Recomb"/>
</dbReference>
<dbReference type="SUPFAM" id="SSF47823">
    <property type="entry name" value="lambda integrase-like, N-terminal domain"/>
    <property type="match status" value="1"/>
</dbReference>
<dbReference type="Proteomes" id="UP001159428">
    <property type="component" value="Unassembled WGS sequence"/>
</dbReference>
<evidence type="ECO:0008006" key="5">
    <source>
        <dbReference type="Google" id="ProtNLM"/>
    </source>
</evidence>
<dbReference type="InterPro" id="IPR011010">
    <property type="entry name" value="DNA_brk_join_enz"/>
</dbReference>
<name>A0AAU9XXD5_9CNID</name>
<dbReference type="SUPFAM" id="SSF56349">
    <property type="entry name" value="DNA breaking-rejoining enzymes"/>
    <property type="match status" value="1"/>
</dbReference>
<evidence type="ECO:0000313" key="3">
    <source>
        <dbReference type="EMBL" id="CAH3159505.1"/>
    </source>
</evidence>
<proteinExistence type="predicted"/>
<dbReference type="PANTHER" id="PTHR34605:SF4">
    <property type="entry name" value="DNA ADENINE METHYLTRANSFERASE"/>
    <property type="match status" value="1"/>
</dbReference>
<keyword evidence="1" id="KW-0238">DNA-binding</keyword>
<dbReference type="InterPro" id="IPR010998">
    <property type="entry name" value="Integrase_recombinase_N"/>
</dbReference>
<dbReference type="AlphaFoldDB" id="A0AAU9XXD5"/>
<dbReference type="InterPro" id="IPR013762">
    <property type="entry name" value="Integrase-like_cat_sf"/>
</dbReference>
<accession>A0AAU9XXD5</accession>
<dbReference type="Gene3D" id="1.10.150.130">
    <property type="match status" value="1"/>
</dbReference>